<dbReference type="RefSeq" id="WP_317476861.1">
    <property type="nucleotide sequence ID" value="NZ_JARQTW010000008.1"/>
</dbReference>
<dbReference type="Gene3D" id="1.10.1660.10">
    <property type="match status" value="1"/>
</dbReference>
<dbReference type="EMBL" id="JARQTW010000008">
    <property type="protein sequence ID" value="MDG2949663.1"/>
    <property type="molecule type" value="Genomic_DNA"/>
</dbReference>
<proteinExistence type="predicted"/>
<dbReference type="PRINTS" id="PR00040">
    <property type="entry name" value="HTHMERR"/>
</dbReference>
<dbReference type="SMART" id="SM00422">
    <property type="entry name" value="HTH_MERR"/>
    <property type="match status" value="1"/>
</dbReference>
<keyword evidence="3 6" id="KW-0238">DNA-binding</keyword>
<keyword evidence="2" id="KW-0805">Transcription regulation</keyword>
<dbReference type="Pfam" id="PF09278">
    <property type="entry name" value="MerR-DNA-bind"/>
    <property type="match status" value="1"/>
</dbReference>
<dbReference type="PANTHER" id="PTHR30204:SF69">
    <property type="entry name" value="MERR-FAMILY TRANSCRIPTIONAL REGULATOR"/>
    <property type="match status" value="1"/>
</dbReference>
<dbReference type="InterPro" id="IPR047057">
    <property type="entry name" value="MerR_fam"/>
</dbReference>
<dbReference type="GO" id="GO:0003677">
    <property type="term" value="F:DNA binding"/>
    <property type="evidence" value="ECO:0007669"/>
    <property type="project" value="UniProtKB-KW"/>
</dbReference>
<evidence type="ECO:0000256" key="4">
    <source>
        <dbReference type="ARBA" id="ARBA00023163"/>
    </source>
</evidence>
<dbReference type="SUPFAM" id="SSF46955">
    <property type="entry name" value="Putative DNA-binding domain"/>
    <property type="match status" value="1"/>
</dbReference>
<evidence type="ECO:0000256" key="2">
    <source>
        <dbReference type="ARBA" id="ARBA00023015"/>
    </source>
</evidence>
<dbReference type="InterPro" id="IPR009061">
    <property type="entry name" value="DNA-bd_dom_put_sf"/>
</dbReference>
<name>A0AAW6QC09_9PAST</name>
<sequence length="114" mass="12975">MKIGELAKACNTSVRMLRFYEELNLLAPARTQNGYRRYSPKDADYVKKVMLLNHAGLPLKDIALLRDCLHDEPQRFCAALRTKLLDKQKDIERQIEALTQSGALISEILTGEKS</sequence>
<evidence type="ECO:0000313" key="7">
    <source>
        <dbReference type="Proteomes" id="UP001214976"/>
    </source>
</evidence>
<accession>A0AAW6QC09</accession>
<reference evidence="6" key="1">
    <citation type="submission" date="2023-03" db="EMBL/GenBank/DDBJ databases">
        <title>Classification of Bisgaard taxon 6 and taxon 10 as Exercitatus varius gen. nov., spec. nov.</title>
        <authorList>
            <person name="Christensen H."/>
        </authorList>
    </citation>
    <scope>NUCLEOTIDE SEQUENCE</scope>
    <source>
        <strain evidence="6">86116</strain>
    </source>
</reference>
<feature type="domain" description="HTH merR-type" evidence="5">
    <location>
        <begin position="1"/>
        <end position="68"/>
    </location>
</feature>
<dbReference type="PROSITE" id="PS50937">
    <property type="entry name" value="HTH_MERR_2"/>
    <property type="match status" value="1"/>
</dbReference>
<evidence type="ECO:0000256" key="1">
    <source>
        <dbReference type="ARBA" id="ARBA00022491"/>
    </source>
</evidence>
<dbReference type="GO" id="GO:0003700">
    <property type="term" value="F:DNA-binding transcription factor activity"/>
    <property type="evidence" value="ECO:0007669"/>
    <property type="project" value="InterPro"/>
</dbReference>
<dbReference type="InterPro" id="IPR015358">
    <property type="entry name" value="Tscrpt_reg_MerR_DNA-bd"/>
</dbReference>
<dbReference type="Proteomes" id="UP001214976">
    <property type="component" value="Unassembled WGS sequence"/>
</dbReference>
<evidence type="ECO:0000259" key="5">
    <source>
        <dbReference type="PROSITE" id="PS50937"/>
    </source>
</evidence>
<keyword evidence="1" id="KW-0678">Repressor</keyword>
<evidence type="ECO:0000256" key="3">
    <source>
        <dbReference type="ARBA" id="ARBA00023125"/>
    </source>
</evidence>
<protein>
    <submittedName>
        <fullName evidence="6">MerR family DNA-binding transcriptional regulator</fullName>
    </submittedName>
</protein>
<dbReference type="PANTHER" id="PTHR30204">
    <property type="entry name" value="REDOX-CYCLING DRUG-SENSING TRANSCRIPTIONAL ACTIVATOR SOXR"/>
    <property type="match status" value="1"/>
</dbReference>
<dbReference type="AlphaFoldDB" id="A0AAW6QC09"/>
<gene>
    <name evidence="6" type="ORF">P7M15_03850</name>
</gene>
<keyword evidence="4" id="KW-0804">Transcription</keyword>
<organism evidence="6 7">
    <name type="scientific">Exercitatus varius</name>
    <dbReference type="NCBI Taxonomy" id="67857"/>
    <lineage>
        <taxon>Bacteria</taxon>
        <taxon>Pseudomonadati</taxon>
        <taxon>Pseudomonadota</taxon>
        <taxon>Gammaproteobacteria</taxon>
        <taxon>Pasteurellales</taxon>
        <taxon>Pasteurellaceae</taxon>
        <taxon>Exercitatus</taxon>
    </lineage>
</organism>
<dbReference type="Pfam" id="PF00376">
    <property type="entry name" value="MerR"/>
    <property type="match status" value="1"/>
</dbReference>
<dbReference type="InterPro" id="IPR000551">
    <property type="entry name" value="MerR-type_HTH_dom"/>
</dbReference>
<comment type="caution">
    <text evidence="6">The sequence shown here is derived from an EMBL/GenBank/DDBJ whole genome shotgun (WGS) entry which is preliminary data.</text>
</comment>
<evidence type="ECO:0000313" key="6">
    <source>
        <dbReference type="EMBL" id="MDG2949663.1"/>
    </source>
</evidence>